<feature type="region of interest" description="Disordered" evidence="3">
    <location>
        <begin position="1"/>
        <end position="24"/>
    </location>
</feature>
<dbReference type="RefSeq" id="XP_007390266.1">
    <property type="nucleotide sequence ID" value="XM_007390204.1"/>
</dbReference>
<dbReference type="InterPro" id="IPR037231">
    <property type="entry name" value="NAP-like_sf"/>
</dbReference>
<dbReference type="FunCoup" id="K5WN26">
    <property type="interactions" value="112"/>
</dbReference>
<dbReference type="KEGG" id="pco:PHACADRAFT_246987"/>
<sequence length="272" mass="31425">MSGKGVKRASPGAEEEKNPLGDVDITDEDAVKLQELQKCYHRVELAVERQAAEKMQPVYEKRRPVVKAIQKFWPVALMNHEMFAIHCQHNLDQVALAYLEDLWVVRNPKEFRAFTIEFHFKENPFFSNTVLKKEYKYVQSEGAKQGEPDENGITDAMFEFSWERDVEPQACKIDWKDDAHNLTKLYPRVVDDADDEMPSDGGSFFNYFGFADDPFDLGVNVAHDVYPEAIEYFLGEKSGAEVDSEDEEDEEDDDEEDAEIDLEKPRVKKRKV</sequence>
<accession>K5WN26</accession>
<dbReference type="SUPFAM" id="SSF143113">
    <property type="entry name" value="NAP-like"/>
    <property type="match status" value="1"/>
</dbReference>
<evidence type="ECO:0008006" key="6">
    <source>
        <dbReference type="Google" id="ProtNLM"/>
    </source>
</evidence>
<evidence type="ECO:0000256" key="1">
    <source>
        <dbReference type="ARBA" id="ARBA00009947"/>
    </source>
</evidence>
<evidence type="ECO:0000256" key="3">
    <source>
        <dbReference type="SAM" id="MobiDB-lite"/>
    </source>
</evidence>
<comment type="similarity">
    <text evidence="1 2">Belongs to the nucleosome assembly protein (NAP) family.</text>
</comment>
<reference evidence="4 5" key="1">
    <citation type="journal article" date="2012" name="BMC Genomics">
        <title>Comparative genomics of the white-rot fungi, Phanerochaete carnosa and P. chrysosporium, to elucidate the genetic basis of the distinct wood types they colonize.</title>
        <authorList>
            <person name="Suzuki H."/>
            <person name="MacDonald J."/>
            <person name="Syed K."/>
            <person name="Salamov A."/>
            <person name="Hori C."/>
            <person name="Aerts A."/>
            <person name="Henrissat B."/>
            <person name="Wiebenga A."/>
            <person name="vanKuyk P.A."/>
            <person name="Barry K."/>
            <person name="Lindquist E."/>
            <person name="LaButti K."/>
            <person name="Lapidus A."/>
            <person name="Lucas S."/>
            <person name="Coutinho P."/>
            <person name="Gong Y."/>
            <person name="Samejima M."/>
            <person name="Mahadevan R."/>
            <person name="Abou-Zaid M."/>
            <person name="de Vries R.P."/>
            <person name="Igarashi K."/>
            <person name="Yadav J.S."/>
            <person name="Grigoriev I.V."/>
            <person name="Master E.R."/>
        </authorList>
    </citation>
    <scope>NUCLEOTIDE SEQUENCE [LARGE SCALE GENOMIC DNA]</scope>
    <source>
        <strain evidence="4 5">HHB-10118-sp</strain>
    </source>
</reference>
<evidence type="ECO:0000256" key="2">
    <source>
        <dbReference type="RuleBase" id="RU003876"/>
    </source>
</evidence>
<dbReference type="HOGENOM" id="CLU_079108_0_0_1"/>
<dbReference type="PANTHER" id="PTHR11875">
    <property type="entry name" value="TESTIS-SPECIFIC Y-ENCODED PROTEIN"/>
    <property type="match status" value="1"/>
</dbReference>
<dbReference type="Proteomes" id="UP000008370">
    <property type="component" value="Unassembled WGS sequence"/>
</dbReference>
<protein>
    <recommendedName>
        <fullName evidence="6">Nucleosome assembly protein</fullName>
    </recommendedName>
</protein>
<dbReference type="Pfam" id="PF00956">
    <property type="entry name" value="NAP"/>
    <property type="match status" value="1"/>
</dbReference>
<dbReference type="InParanoid" id="K5WN26"/>
<dbReference type="Gene3D" id="3.30.1120.90">
    <property type="entry name" value="Nucleosome assembly protein"/>
    <property type="match status" value="1"/>
</dbReference>
<feature type="region of interest" description="Disordered" evidence="3">
    <location>
        <begin position="236"/>
        <end position="272"/>
    </location>
</feature>
<gene>
    <name evidence="4" type="ORF">PHACADRAFT_246987</name>
</gene>
<keyword evidence="5" id="KW-1185">Reference proteome</keyword>
<dbReference type="AlphaFoldDB" id="K5WN26"/>
<feature type="compositionally biased region" description="Acidic residues" evidence="3">
    <location>
        <begin position="242"/>
        <end position="260"/>
    </location>
</feature>
<evidence type="ECO:0000313" key="4">
    <source>
        <dbReference type="EMBL" id="EKM60820.1"/>
    </source>
</evidence>
<name>K5WN26_PHACS</name>
<organism evidence="4 5">
    <name type="scientific">Phanerochaete carnosa (strain HHB-10118-sp)</name>
    <name type="common">White-rot fungus</name>
    <name type="synonym">Peniophora carnosa</name>
    <dbReference type="NCBI Taxonomy" id="650164"/>
    <lineage>
        <taxon>Eukaryota</taxon>
        <taxon>Fungi</taxon>
        <taxon>Dikarya</taxon>
        <taxon>Basidiomycota</taxon>
        <taxon>Agaricomycotina</taxon>
        <taxon>Agaricomycetes</taxon>
        <taxon>Polyporales</taxon>
        <taxon>Phanerochaetaceae</taxon>
        <taxon>Phanerochaete</taxon>
    </lineage>
</organism>
<dbReference type="OrthoDB" id="19419at2759"/>
<dbReference type="GO" id="GO:0006334">
    <property type="term" value="P:nucleosome assembly"/>
    <property type="evidence" value="ECO:0007669"/>
    <property type="project" value="InterPro"/>
</dbReference>
<dbReference type="InterPro" id="IPR002164">
    <property type="entry name" value="NAP_family"/>
</dbReference>
<dbReference type="GeneID" id="18913955"/>
<proteinExistence type="inferred from homology"/>
<dbReference type="STRING" id="650164.K5WN26"/>
<evidence type="ECO:0000313" key="5">
    <source>
        <dbReference type="Proteomes" id="UP000008370"/>
    </source>
</evidence>
<dbReference type="EMBL" id="JH930468">
    <property type="protein sequence ID" value="EKM60820.1"/>
    <property type="molecule type" value="Genomic_DNA"/>
</dbReference>
<dbReference type="GO" id="GO:0005634">
    <property type="term" value="C:nucleus"/>
    <property type="evidence" value="ECO:0007669"/>
    <property type="project" value="InterPro"/>
</dbReference>